<proteinExistence type="predicted"/>
<evidence type="ECO:0000313" key="1">
    <source>
        <dbReference type="EMBL" id="MBT1697862.1"/>
    </source>
</evidence>
<dbReference type="AlphaFoldDB" id="A0AAP2DMI9"/>
<sequence length="112" mass="13642">MELGAVNTQWTDERIIDLVRKQRNDLIKDFLDERYLKEYIDTKFRVHGLSNVVIELIRKDLKELLISPVNINHYEPLIRHIRSTDNPTLTDTDEQLFYKEVEFILKRYMYER</sequence>
<comment type="caution">
    <text evidence="1">The sequence shown here is derived from an EMBL/GenBank/DDBJ whole genome shotgun (WGS) entry which is preliminary data.</text>
</comment>
<dbReference type="RefSeq" id="WP_254163732.1">
    <property type="nucleotide sequence ID" value="NZ_JAHESF010000011.1"/>
</dbReference>
<organism evidence="1 2">
    <name type="scientific">Chryseosolibacter histidini</name>
    <dbReference type="NCBI Taxonomy" id="2782349"/>
    <lineage>
        <taxon>Bacteria</taxon>
        <taxon>Pseudomonadati</taxon>
        <taxon>Bacteroidota</taxon>
        <taxon>Cytophagia</taxon>
        <taxon>Cytophagales</taxon>
        <taxon>Chryseotaleaceae</taxon>
        <taxon>Chryseosolibacter</taxon>
    </lineage>
</organism>
<dbReference type="EMBL" id="JAHESF010000011">
    <property type="protein sequence ID" value="MBT1697862.1"/>
    <property type="molecule type" value="Genomic_DNA"/>
</dbReference>
<dbReference type="Proteomes" id="UP001319200">
    <property type="component" value="Unassembled WGS sequence"/>
</dbReference>
<keyword evidence="2" id="KW-1185">Reference proteome</keyword>
<gene>
    <name evidence="1" type="ORF">KK083_13295</name>
</gene>
<accession>A0AAP2DMI9</accession>
<name>A0AAP2DMI9_9BACT</name>
<evidence type="ECO:0000313" key="2">
    <source>
        <dbReference type="Proteomes" id="UP001319200"/>
    </source>
</evidence>
<protein>
    <submittedName>
        <fullName evidence="1">Uncharacterized protein</fullName>
    </submittedName>
</protein>
<reference evidence="1 2" key="1">
    <citation type="submission" date="2021-05" db="EMBL/GenBank/DDBJ databases">
        <title>A Polyphasic approach of four new species of the genus Ohtaekwangia: Ohtaekwangia histidinii sp. nov., Ohtaekwangia cretensis sp. nov., Ohtaekwangia indiensis sp. nov., Ohtaekwangia reichenbachii sp. nov. from diverse environment.</title>
        <authorList>
            <person name="Octaviana S."/>
        </authorList>
    </citation>
    <scope>NUCLEOTIDE SEQUENCE [LARGE SCALE GENOMIC DNA]</scope>
    <source>
        <strain evidence="1 2">PWU4</strain>
    </source>
</reference>